<accession>A0AAE0FEC5</accession>
<evidence type="ECO:0000256" key="1">
    <source>
        <dbReference type="SAM" id="MobiDB-lite"/>
    </source>
</evidence>
<dbReference type="Proteomes" id="UP001190700">
    <property type="component" value="Unassembled WGS sequence"/>
</dbReference>
<organism evidence="2 3">
    <name type="scientific">Cymbomonas tetramitiformis</name>
    <dbReference type="NCBI Taxonomy" id="36881"/>
    <lineage>
        <taxon>Eukaryota</taxon>
        <taxon>Viridiplantae</taxon>
        <taxon>Chlorophyta</taxon>
        <taxon>Pyramimonadophyceae</taxon>
        <taxon>Pyramimonadales</taxon>
        <taxon>Pyramimonadaceae</taxon>
        <taxon>Cymbomonas</taxon>
    </lineage>
</organism>
<sequence>MPEDILSIHLTFNAPRCHVAHQILRKPDLLRAMKQPAIETSRIVAVEERIVKSLEGSPKKNRNDAGAPPRGTPPVTVSVKVLTQNQASGLAEAKPLVSLLFRRPNAASTTLLPQ</sequence>
<proteinExistence type="predicted"/>
<feature type="non-terminal residue" evidence="2">
    <location>
        <position position="114"/>
    </location>
</feature>
<feature type="compositionally biased region" description="Basic and acidic residues" evidence="1">
    <location>
        <begin position="54"/>
        <end position="63"/>
    </location>
</feature>
<comment type="caution">
    <text evidence="2">The sequence shown here is derived from an EMBL/GenBank/DDBJ whole genome shotgun (WGS) entry which is preliminary data.</text>
</comment>
<dbReference type="AlphaFoldDB" id="A0AAE0FEC5"/>
<name>A0AAE0FEC5_9CHLO</name>
<reference evidence="2 3" key="1">
    <citation type="journal article" date="2015" name="Genome Biol. Evol.">
        <title>Comparative Genomics of a Bacterivorous Green Alga Reveals Evolutionary Causalities and Consequences of Phago-Mixotrophic Mode of Nutrition.</title>
        <authorList>
            <person name="Burns J.A."/>
            <person name="Paasch A."/>
            <person name="Narechania A."/>
            <person name="Kim E."/>
        </authorList>
    </citation>
    <scope>NUCLEOTIDE SEQUENCE [LARGE SCALE GENOMIC DNA]</scope>
    <source>
        <strain evidence="2 3">PLY_AMNH</strain>
    </source>
</reference>
<keyword evidence="3" id="KW-1185">Reference proteome</keyword>
<dbReference type="EMBL" id="LGRX02019767">
    <property type="protein sequence ID" value="KAK3258158.1"/>
    <property type="molecule type" value="Genomic_DNA"/>
</dbReference>
<evidence type="ECO:0000313" key="2">
    <source>
        <dbReference type="EMBL" id="KAK3258158.1"/>
    </source>
</evidence>
<gene>
    <name evidence="2" type="ORF">CYMTET_32785</name>
</gene>
<protein>
    <submittedName>
        <fullName evidence="2">Uncharacterized protein</fullName>
    </submittedName>
</protein>
<feature type="region of interest" description="Disordered" evidence="1">
    <location>
        <begin position="54"/>
        <end position="75"/>
    </location>
</feature>
<evidence type="ECO:0000313" key="3">
    <source>
        <dbReference type="Proteomes" id="UP001190700"/>
    </source>
</evidence>